<feature type="non-terminal residue" evidence="1">
    <location>
        <position position="45"/>
    </location>
</feature>
<organism evidence="1">
    <name type="scientific">marine metagenome</name>
    <dbReference type="NCBI Taxonomy" id="408172"/>
    <lineage>
        <taxon>unclassified sequences</taxon>
        <taxon>metagenomes</taxon>
        <taxon>ecological metagenomes</taxon>
    </lineage>
</organism>
<dbReference type="EMBL" id="UINC01214126">
    <property type="protein sequence ID" value="SVE39218.1"/>
    <property type="molecule type" value="Genomic_DNA"/>
</dbReference>
<dbReference type="AlphaFoldDB" id="A0A383D5U3"/>
<name>A0A383D5U3_9ZZZZ</name>
<protein>
    <submittedName>
        <fullName evidence="1">Uncharacterized protein</fullName>
    </submittedName>
</protein>
<proteinExistence type="predicted"/>
<reference evidence="1" key="1">
    <citation type="submission" date="2018-05" db="EMBL/GenBank/DDBJ databases">
        <authorList>
            <person name="Lanie J.A."/>
            <person name="Ng W.-L."/>
            <person name="Kazmierczak K.M."/>
            <person name="Andrzejewski T.M."/>
            <person name="Davidsen T.M."/>
            <person name="Wayne K.J."/>
            <person name="Tettelin H."/>
            <person name="Glass J.I."/>
            <person name="Rusch D."/>
            <person name="Podicherti R."/>
            <person name="Tsui H.-C.T."/>
            <person name="Winkler M.E."/>
        </authorList>
    </citation>
    <scope>NUCLEOTIDE SEQUENCE</scope>
</reference>
<accession>A0A383D5U3</accession>
<evidence type="ECO:0000313" key="1">
    <source>
        <dbReference type="EMBL" id="SVE39218.1"/>
    </source>
</evidence>
<sequence>MDERLEKALEFSNYALTINNQKRNIRNRVAQLQIVHHLGGVFIAN</sequence>
<gene>
    <name evidence="1" type="ORF">METZ01_LOCUS492072</name>
</gene>